<protein>
    <submittedName>
        <fullName evidence="2">Uncharacterized protein</fullName>
    </submittedName>
</protein>
<dbReference type="AlphaFoldDB" id="A0A2N3HXY1"/>
<dbReference type="OrthoDB" id="1112516at2"/>
<evidence type="ECO:0000256" key="1">
    <source>
        <dbReference type="SAM" id="Phobius"/>
    </source>
</evidence>
<keyword evidence="1" id="KW-0812">Transmembrane</keyword>
<evidence type="ECO:0000313" key="2">
    <source>
        <dbReference type="EMBL" id="PKQ62887.1"/>
    </source>
</evidence>
<organism evidence="2 3">
    <name type="scientific">Labilibaculum filiforme</name>
    <dbReference type="NCBI Taxonomy" id="1940526"/>
    <lineage>
        <taxon>Bacteria</taxon>
        <taxon>Pseudomonadati</taxon>
        <taxon>Bacteroidota</taxon>
        <taxon>Bacteroidia</taxon>
        <taxon>Marinilabiliales</taxon>
        <taxon>Marinifilaceae</taxon>
        <taxon>Labilibaculum</taxon>
    </lineage>
</organism>
<proteinExistence type="predicted"/>
<accession>A0A2N3HXY1</accession>
<feature type="transmembrane region" description="Helical" evidence="1">
    <location>
        <begin position="12"/>
        <end position="35"/>
    </location>
</feature>
<feature type="transmembrane region" description="Helical" evidence="1">
    <location>
        <begin position="166"/>
        <end position="186"/>
    </location>
</feature>
<reference evidence="2 3" key="1">
    <citation type="journal article" date="2017" name="Front. Microbiol.">
        <title>Labilibaculum manganireducens gen. nov., sp. nov. and Labilibaculum filiforme sp. nov., Novel Bacteroidetes Isolated from Subsurface Sediments of the Baltic Sea.</title>
        <authorList>
            <person name="Vandieken V."/>
            <person name="Marshall I.P."/>
            <person name="Niemann H."/>
            <person name="Engelen B."/>
            <person name="Cypionka H."/>
        </authorList>
    </citation>
    <scope>NUCLEOTIDE SEQUENCE [LARGE SCALE GENOMIC DNA]</scope>
    <source>
        <strain evidence="2 3">59.16B</strain>
    </source>
</reference>
<sequence>MKIELDKSTRITLAIITGIATLVTFVILFMGAFFVNDTLEPILQRPESYTIKKKLSVEENYDKQDVLYAQLKKIKKQELNIFQKASLGLLQAFAFLIAILVLPLGIALVFKIAPSKELFYRGIYSKGKFRLDRTSIMQAENPGIYKFHRTDDESFSFSKPKTRRKLIRTFIIWVIITTVVFIGVYNPDTVEILGLPVAALLITILILLRVVLPAPRLIFDRLNGQVIFKGNIVNPGFKASFDKISPAMLYGELMAISHPIFQYSILAFGAFDEDTWSFYVQYMDKNRPLPAGNVFDEYREKDYLRRKAEGYTAPIYSSSKYICDANSGYVNGTPEFQKEIKTFKLKIEDAHATVLQFFEKEGKVLMEPYKLCFLGLYQDQMVFKYMNQPNYDDLEVFKSDKELVGRYLIHKKTNKITLV</sequence>
<evidence type="ECO:0000313" key="3">
    <source>
        <dbReference type="Proteomes" id="UP000233535"/>
    </source>
</evidence>
<comment type="caution">
    <text evidence="2">The sequence shown here is derived from an EMBL/GenBank/DDBJ whole genome shotgun (WGS) entry which is preliminary data.</text>
</comment>
<keyword evidence="1" id="KW-0472">Membrane</keyword>
<keyword evidence="1" id="KW-1133">Transmembrane helix</keyword>
<feature type="transmembrane region" description="Helical" evidence="1">
    <location>
        <begin position="89"/>
        <end position="110"/>
    </location>
</feature>
<name>A0A2N3HXY1_9BACT</name>
<dbReference type="Proteomes" id="UP000233535">
    <property type="component" value="Unassembled WGS sequence"/>
</dbReference>
<feature type="transmembrane region" description="Helical" evidence="1">
    <location>
        <begin position="192"/>
        <end position="212"/>
    </location>
</feature>
<dbReference type="RefSeq" id="WP_101261661.1">
    <property type="nucleotide sequence ID" value="NZ_MVDD01000007.1"/>
</dbReference>
<keyword evidence="3" id="KW-1185">Reference proteome</keyword>
<gene>
    <name evidence="2" type="ORF">BZG02_11885</name>
</gene>
<dbReference type="EMBL" id="MVDD01000007">
    <property type="protein sequence ID" value="PKQ62887.1"/>
    <property type="molecule type" value="Genomic_DNA"/>
</dbReference>